<comment type="caution">
    <text evidence="9">The sequence shown here is derived from an EMBL/GenBank/DDBJ whole genome shotgun (WGS) entry which is preliminary data.</text>
</comment>
<reference evidence="9" key="1">
    <citation type="submission" date="2022-07" db="EMBL/GenBank/DDBJ databases">
        <title>Phylogenomic reconstructions and comparative analyses of Kickxellomycotina fungi.</title>
        <authorList>
            <person name="Reynolds N.K."/>
            <person name="Stajich J.E."/>
            <person name="Barry K."/>
            <person name="Grigoriev I.V."/>
            <person name="Crous P."/>
            <person name="Smith M.E."/>
        </authorList>
    </citation>
    <scope>NUCLEOTIDE SEQUENCE</scope>
    <source>
        <strain evidence="9">NBRC 105413</strain>
    </source>
</reference>
<evidence type="ECO:0000313" key="9">
    <source>
        <dbReference type="EMBL" id="KAJ1646768.1"/>
    </source>
</evidence>
<protein>
    <recommendedName>
        <fullName evidence="5">Origin recognition complex subunit 2</fullName>
    </recommendedName>
</protein>
<dbReference type="GO" id="GO:0003688">
    <property type="term" value="F:DNA replication origin binding"/>
    <property type="evidence" value="ECO:0007669"/>
    <property type="project" value="UniProtKB-UniRule"/>
</dbReference>
<evidence type="ECO:0000256" key="2">
    <source>
        <dbReference type="ARBA" id="ARBA00007421"/>
    </source>
</evidence>
<comment type="subunit">
    <text evidence="5">Component of the origin recognition complex (ORC).</text>
</comment>
<sequence length="556" mass="61523">MTGIGDNRNAPRGTPRAKSRVDMGLTLTATKRGRKTLLIDNSLNTQTRAGSDIADILKLSAAIDAEDKENSSEEAVGLLSTVGQSVYGFQKKTTRGGRGSKSMSTTRGGKSGRGRGGARGSSAAVASRPKRRMASSVAEDDKEDQREDDEDEDEDEEDEDEESDRDRGHNAAKVRRRDSVEHGQDDGEGEDDNVADDTLEIEDDDFGHSGPAYERYFQDLHTTKGSKTSDNTLSKLPPLSQAECRAILSKVSIKHKDELELLETLHHRQFNQWYFELSCGFNLVFYGYGSKRRLLNILATSLSAKAPAVIVNGYFPTLNFKQTLEKIITEILGFGDTTGSVTDLASLINGYFESKSRDVDRMYIVIHNIDGPCLRKHQAALAVLASCKNIHMMASIDHIEAPLIWDSSTVTRFNWAWHDLTTFEPYTVETSYENYGTETTEIGPRGVLHVLASLTENAKNIFRILAEYQISESVMDGDIASASKKAGAKVPEMPYNGYFAACRDQFLVSSEMTFRSQLTEFRDHKVIQSRHATDGTEFVHIPLDAATLGTILESMD</sequence>
<dbReference type="Proteomes" id="UP001145021">
    <property type="component" value="Unassembled WGS sequence"/>
</dbReference>
<feature type="domain" description="Origin recognition complex subunit 2 winged-helix" evidence="8">
    <location>
        <begin position="488"/>
        <end position="546"/>
    </location>
</feature>
<dbReference type="InterPro" id="IPR056772">
    <property type="entry name" value="RecA-like_ORC2"/>
</dbReference>
<dbReference type="InterPro" id="IPR056773">
    <property type="entry name" value="WHD_ORC2"/>
</dbReference>
<comment type="subcellular location">
    <subcellularLocation>
        <location evidence="1 5">Nucleus</location>
    </subcellularLocation>
</comment>
<evidence type="ECO:0000256" key="3">
    <source>
        <dbReference type="ARBA" id="ARBA00022705"/>
    </source>
</evidence>
<evidence type="ECO:0000256" key="6">
    <source>
        <dbReference type="SAM" id="MobiDB-lite"/>
    </source>
</evidence>
<dbReference type="PANTHER" id="PTHR14052">
    <property type="entry name" value="ORIGIN RECOGNITION COMPLEX SUBUNIT 2"/>
    <property type="match status" value="1"/>
</dbReference>
<feature type="region of interest" description="Disordered" evidence="6">
    <location>
        <begin position="89"/>
        <end position="196"/>
    </location>
</feature>
<comment type="similarity">
    <text evidence="2 5">Belongs to the ORC2 family.</text>
</comment>
<dbReference type="Pfam" id="PF04084">
    <property type="entry name" value="RecA-like_ORC2"/>
    <property type="match status" value="1"/>
</dbReference>
<dbReference type="Pfam" id="PF24882">
    <property type="entry name" value="WHD_ORC2"/>
    <property type="match status" value="1"/>
</dbReference>
<feature type="compositionally biased region" description="Gly residues" evidence="6">
    <location>
        <begin position="109"/>
        <end position="119"/>
    </location>
</feature>
<proteinExistence type="inferred from homology"/>
<dbReference type="PANTHER" id="PTHR14052:SF0">
    <property type="entry name" value="ORIGIN RECOGNITION COMPLEX SUBUNIT 2"/>
    <property type="match status" value="1"/>
</dbReference>
<keyword evidence="10" id="KW-1185">Reference proteome</keyword>
<feature type="region of interest" description="Disordered" evidence="6">
    <location>
        <begin position="1"/>
        <end position="24"/>
    </location>
</feature>
<organism evidence="9 10">
    <name type="scientific">Coemansia asiatica</name>
    <dbReference type="NCBI Taxonomy" id="1052880"/>
    <lineage>
        <taxon>Eukaryota</taxon>
        <taxon>Fungi</taxon>
        <taxon>Fungi incertae sedis</taxon>
        <taxon>Zoopagomycota</taxon>
        <taxon>Kickxellomycotina</taxon>
        <taxon>Kickxellomycetes</taxon>
        <taxon>Kickxellales</taxon>
        <taxon>Kickxellaceae</taxon>
        <taxon>Coemansia</taxon>
    </lineage>
</organism>
<accession>A0A9W7XPB1</accession>
<dbReference type="GO" id="GO:0005664">
    <property type="term" value="C:nuclear origin of replication recognition complex"/>
    <property type="evidence" value="ECO:0007669"/>
    <property type="project" value="UniProtKB-UniRule"/>
</dbReference>
<evidence type="ECO:0000259" key="8">
    <source>
        <dbReference type="Pfam" id="PF24882"/>
    </source>
</evidence>
<gene>
    <name evidence="9" type="primary">ORC2</name>
    <name evidence="9" type="ORF">LPJ64_001814</name>
</gene>
<feature type="compositionally biased region" description="Acidic residues" evidence="6">
    <location>
        <begin position="186"/>
        <end position="196"/>
    </location>
</feature>
<comment type="function">
    <text evidence="5">Component of the origin recognition complex (ORC) that binds origins of replication. DNA-binding is ATP-dependent. ORC is required to assemble the pre-replication complex necessary to initiate DNA replication.</text>
</comment>
<dbReference type="InterPro" id="IPR007220">
    <property type="entry name" value="ORC2"/>
</dbReference>
<evidence type="ECO:0000256" key="5">
    <source>
        <dbReference type="RuleBase" id="RU368084"/>
    </source>
</evidence>
<keyword evidence="3 5" id="KW-0235">DNA replication</keyword>
<evidence type="ECO:0000256" key="4">
    <source>
        <dbReference type="ARBA" id="ARBA00023242"/>
    </source>
</evidence>
<feature type="domain" description="Origin recognition complex subunit 2 RecA-like" evidence="7">
    <location>
        <begin position="260"/>
        <end position="420"/>
    </location>
</feature>
<feature type="compositionally biased region" description="Acidic residues" evidence="6">
    <location>
        <begin position="138"/>
        <end position="163"/>
    </location>
</feature>
<dbReference type="GO" id="GO:0006260">
    <property type="term" value="P:DNA replication"/>
    <property type="evidence" value="ECO:0007669"/>
    <property type="project" value="UniProtKB-UniRule"/>
</dbReference>
<dbReference type="AlphaFoldDB" id="A0A9W7XPB1"/>
<evidence type="ECO:0000313" key="10">
    <source>
        <dbReference type="Proteomes" id="UP001145021"/>
    </source>
</evidence>
<keyword evidence="4 5" id="KW-0539">Nucleus</keyword>
<name>A0A9W7XPB1_9FUNG</name>
<evidence type="ECO:0000256" key="1">
    <source>
        <dbReference type="ARBA" id="ARBA00004123"/>
    </source>
</evidence>
<dbReference type="EMBL" id="JANBOH010000050">
    <property type="protein sequence ID" value="KAJ1646768.1"/>
    <property type="molecule type" value="Genomic_DNA"/>
</dbReference>
<evidence type="ECO:0000259" key="7">
    <source>
        <dbReference type="Pfam" id="PF04084"/>
    </source>
</evidence>